<dbReference type="GO" id="GO:0005829">
    <property type="term" value="C:cytosol"/>
    <property type="evidence" value="ECO:0007669"/>
    <property type="project" value="TreeGrafter"/>
</dbReference>
<evidence type="ECO:0000256" key="2">
    <source>
        <dbReference type="ARBA" id="ARBA00023295"/>
    </source>
</evidence>
<name>A0A3E0VCS6_9MICO</name>
<dbReference type="InterPro" id="IPR023186">
    <property type="entry name" value="IUNH"/>
</dbReference>
<dbReference type="AlphaFoldDB" id="A0A3E0VCS6"/>
<reference evidence="4 5" key="1">
    <citation type="submission" date="2017-04" db="EMBL/GenBank/DDBJ databases">
        <title>Comparative genome analysis of Subtercola boreus.</title>
        <authorList>
            <person name="Cho Y.-J."/>
            <person name="Cho A."/>
            <person name="Kim O.-S."/>
            <person name="Lee J.-I."/>
        </authorList>
    </citation>
    <scope>NUCLEOTIDE SEQUENCE [LARGE SCALE GENOMIC DNA]</scope>
    <source>
        <strain evidence="4 5">P27444</strain>
    </source>
</reference>
<keyword evidence="2" id="KW-0326">Glycosidase</keyword>
<dbReference type="PANTHER" id="PTHR12304">
    <property type="entry name" value="INOSINE-URIDINE PREFERRING NUCLEOSIDE HYDROLASE"/>
    <property type="match status" value="1"/>
</dbReference>
<proteinExistence type="predicted"/>
<dbReference type="PANTHER" id="PTHR12304:SF4">
    <property type="entry name" value="URIDINE NUCLEOSIDASE"/>
    <property type="match status" value="1"/>
</dbReference>
<dbReference type="InterPro" id="IPR036452">
    <property type="entry name" value="Ribo_hydro-like"/>
</dbReference>
<dbReference type="GO" id="GO:0006152">
    <property type="term" value="P:purine nucleoside catabolic process"/>
    <property type="evidence" value="ECO:0007669"/>
    <property type="project" value="TreeGrafter"/>
</dbReference>
<dbReference type="SUPFAM" id="SSF53590">
    <property type="entry name" value="Nucleoside hydrolase"/>
    <property type="match status" value="1"/>
</dbReference>
<organism evidence="4 5">
    <name type="scientific">Subtercola boreus</name>
    <dbReference type="NCBI Taxonomy" id="120213"/>
    <lineage>
        <taxon>Bacteria</taxon>
        <taxon>Bacillati</taxon>
        <taxon>Actinomycetota</taxon>
        <taxon>Actinomycetes</taxon>
        <taxon>Micrococcales</taxon>
        <taxon>Microbacteriaceae</taxon>
        <taxon>Subtercola</taxon>
    </lineage>
</organism>
<feature type="domain" description="Inosine/uridine-preferring nucleoside hydrolase" evidence="3">
    <location>
        <begin position="6"/>
        <end position="302"/>
    </location>
</feature>
<evidence type="ECO:0000259" key="3">
    <source>
        <dbReference type="Pfam" id="PF01156"/>
    </source>
</evidence>
<keyword evidence="1 4" id="KW-0378">Hydrolase</keyword>
<dbReference type="InterPro" id="IPR001910">
    <property type="entry name" value="Inosine/uridine_hydrolase_dom"/>
</dbReference>
<dbReference type="RefSeq" id="WP_116284230.1">
    <property type="nucleotide sequence ID" value="NZ_NBXA01000026.1"/>
</dbReference>
<evidence type="ECO:0000313" key="4">
    <source>
        <dbReference type="EMBL" id="RFA07692.1"/>
    </source>
</evidence>
<sequence length="313" mass="34106">MQRPTIIITDPGQEQAAALMAILAAPEEFDVLAIVGSAGNTTLDRTVRNILQVVELTGRTGIRVHRGCPRPLVRELVTAAHVHGETGMDGYTLPEPRQTADDEPGVQAIIRHLRAAAPHSVSVLQLSSMTTLAVALVEAPDIAASIREIVMMAGAYFEVGNITPTAEFNIYVDPHAADIVLRSGIPIVMLPLDVTHQLQNTRERLDRFSALGNHCGRVVDALLTFSEEFDLAKYGTDGAPLHGPVVPLYCLYPELFGGRQINARVEISSELTMGMLAADWWQITDLPRNIFYARTVDAPAFYTELLALIARLP</sequence>
<dbReference type="Pfam" id="PF01156">
    <property type="entry name" value="IU_nuc_hydro"/>
    <property type="match status" value="1"/>
</dbReference>
<dbReference type="EMBL" id="NBXA01000026">
    <property type="protein sequence ID" value="RFA07692.1"/>
    <property type="molecule type" value="Genomic_DNA"/>
</dbReference>
<dbReference type="Gene3D" id="3.90.245.10">
    <property type="entry name" value="Ribonucleoside hydrolase-like"/>
    <property type="match status" value="1"/>
</dbReference>
<protein>
    <submittedName>
        <fullName evidence="4">Nucleoside hydrolase</fullName>
    </submittedName>
</protein>
<gene>
    <name evidence="4" type="ORF">B7R21_16135</name>
</gene>
<dbReference type="GO" id="GO:0008477">
    <property type="term" value="F:purine nucleosidase activity"/>
    <property type="evidence" value="ECO:0007669"/>
    <property type="project" value="TreeGrafter"/>
</dbReference>
<comment type="caution">
    <text evidence="4">The sequence shown here is derived from an EMBL/GenBank/DDBJ whole genome shotgun (WGS) entry which is preliminary data.</text>
</comment>
<dbReference type="CDD" id="cd02651">
    <property type="entry name" value="nuc_hydro_IU_UC_XIUA"/>
    <property type="match status" value="1"/>
</dbReference>
<dbReference type="OrthoDB" id="9797882at2"/>
<dbReference type="Proteomes" id="UP000256709">
    <property type="component" value="Unassembled WGS sequence"/>
</dbReference>
<evidence type="ECO:0000256" key="1">
    <source>
        <dbReference type="ARBA" id="ARBA00022801"/>
    </source>
</evidence>
<accession>A0A3E0VCS6</accession>
<evidence type="ECO:0000313" key="5">
    <source>
        <dbReference type="Proteomes" id="UP000256709"/>
    </source>
</evidence>